<dbReference type="GO" id="GO:0005524">
    <property type="term" value="F:ATP binding"/>
    <property type="evidence" value="ECO:0007669"/>
    <property type="project" value="UniProtKB-UniRule"/>
</dbReference>
<feature type="binding site" evidence="2">
    <location>
        <begin position="179"/>
        <end position="180"/>
    </location>
    <ligand>
        <name>ATP</name>
        <dbReference type="ChEBI" id="CHEBI:30616"/>
    </ligand>
</feature>
<feature type="binding site" evidence="2">
    <location>
        <position position="283"/>
    </location>
    <ligand>
        <name>Mg(2+)</name>
        <dbReference type="ChEBI" id="CHEBI:18420"/>
        <label>3</label>
    </ligand>
</feature>
<feature type="binding site" evidence="2">
    <location>
        <position position="103"/>
    </location>
    <ligand>
        <name>Mg(2+)</name>
        <dbReference type="ChEBI" id="CHEBI:18420"/>
        <label>1</label>
    </ligand>
</feature>
<dbReference type="PANTHER" id="PTHR30270:SF0">
    <property type="entry name" value="THIAMINE-MONOPHOSPHATE KINASE"/>
    <property type="match status" value="1"/>
</dbReference>
<dbReference type="GO" id="GO:0000287">
    <property type="term" value="F:magnesium ion binding"/>
    <property type="evidence" value="ECO:0007669"/>
    <property type="project" value="UniProtKB-UniRule"/>
</dbReference>
<keyword evidence="1 2" id="KW-0784">Thiamine biosynthesis</keyword>
<dbReference type="InterPro" id="IPR006283">
    <property type="entry name" value="ThiL-like"/>
</dbReference>
<feature type="binding site" evidence="2">
    <location>
        <position position="132"/>
    </location>
    <ligand>
        <name>Mg(2+)</name>
        <dbReference type="ChEBI" id="CHEBI:18420"/>
        <label>4</label>
    </ligand>
</feature>
<feature type="binding site" evidence="2">
    <location>
        <position position="132"/>
    </location>
    <ligand>
        <name>Mg(2+)</name>
        <dbReference type="ChEBI" id="CHEBI:18420"/>
        <label>3</label>
    </ligand>
</feature>
<name>S7X8W4_9FLAO</name>
<feature type="binding site" evidence="2">
    <location>
        <position position="87"/>
    </location>
    <ligand>
        <name>Mg(2+)</name>
        <dbReference type="ChEBI" id="CHEBI:18420"/>
        <label>3</label>
    </ligand>
</feature>
<dbReference type="InterPro" id="IPR036921">
    <property type="entry name" value="PurM-like_N_sf"/>
</dbReference>
<dbReference type="GO" id="GO:0009229">
    <property type="term" value="P:thiamine diphosphate biosynthetic process"/>
    <property type="evidence" value="ECO:0007669"/>
    <property type="project" value="UniProtKB-UniRule"/>
</dbReference>
<keyword evidence="2" id="KW-0460">Magnesium</keyword>
<comment type="similarity">
    <text evidence="2">Belongs to the thiamine-monophosphate kinase family.</text>
</comment>
<keyword evidence="2" id="KW-0547">Nucleotide-binding</keyword>
<reference evidence="4 5" key="1">
    <citation type="journal article" date="2013" name="Genome Announc.">
        <title>Draft Genome Sequence of Winogradskyella psychrotolerans RS-3T, Isolated from the Marine Transect of Kongsfjorden, Ny-Alesund, Svalbard, Arctic Ocean.</title>
        <authorList>
            <person name="Kumar Pinnaka A."/>
            <person name="Ara S."/>
            <person name="Singh A."/>
            <person name="Shivaji S."/>
        </authorList>
    </citation>
    <scope>NUCLEOTIDE SEQUENCE [LARGE SCALE GENOMIC DNA]</scope>
    <source>
        <strain evidence="4 5">RS-3</strain>
    </source>
</reference>
<dbReference type="PANTHER" id="PTHR30270">
    <property type="entry name" value="THIAMINE-MONOPHOSPHATE KINASE"/>
    <property type="match status" value="1"/>
</dbReference>
<dbReference type="Proteomes" id="UP000014962">
    <property type="component" value="Unassembled WGS sequence"/>
</dbReference>
<feature type="binding site" evidence="2">
    <location>
        <position position="336"/>
    </location>
    <ligand>
        <name>substrate</name>
    </ligand>
</feature>
<dbReference type="eggNOG" id="COG0611">
    <property type="taxonomic scope" value="Bacteria"/>
</dbReference>
<accession>S7X8W4</accession>
<feature type="binding site" evidence="2">
    <location>
        <position position="103"/>
    </location>
    <ligand>
        <name>Mg(2+)</name>
        <dbReference type="ChEBI" id="CHEBI:18420"/>
        <label>2</label>
    </ligand>
</feature>
<comment type="caution">
    <text evidence="4">The sequence shown here is derived from an EMBL/GenBank/DDBJ whole genome shotgun (WGS) entry which is preliminary data.</text>
</comment>
<keyword evidence="2" id="KW-0067">ATP-binding</keyword>
<keyword evidence="2 4" id="KW-0808">Transferase</keyword>
<organism evidence="4 5">
    <name type="scientific">Winogradskyella psychrotolerans RS-3</name>
    <dbReference type="NCBI Taxonomy" id="641526"/>
    <lineage>
        <taxon>Bacteria</taxon>
        <taxon>Pseudomonadati</taxon>
        <taxon>Bacteroidota</taxon>
        <taxon>Flavobacteriia</taxon>
        <taxon>Flavobacteriales</taxon>
        <taxon>Flavobacteriaceae</taxon>
        <taxon>Winogradskyella</taxon>
    </lineage>
</organism>
<feature type="binding site" evidence="2">
    <location>
        <position position="101"/>
    </location>
    <ligand>
        <name>Mg(2+)</name>
        <dbReference type="ChEBI" id="CHEBI:18420"/>
        <label>4</label>
    </ligand>
</feature>
<feature type="binding site" evidence="2">
    <location>
        <position position="285"/>
    </location>
    <ligand>
        <name>ATP</name>
        <dbReference type="ChEBI" id="CHEBI:30616"/>
    </ligand>
</feature>
<dbReference type="Pfam" id="PF00586">
    <property type="entry name" value="AIRS"/>
    <property type="match status" value="1"/>
</dbReference>
<dbReference type="EC" id="2.7.4.16" evidence="2"/>
<comment type="catalytic activity">
    <reaction evidence="2">
        <text>thiamine phosphate + ATP = thiamine diphosphate + ADP</text>
        <dbReference type="Rhea" id="RHEA:15913"/>
        <dbReference type="ChEBI" id="CHEBI:30616"/>
        <dbReference type="ChEBI" id="CHEBI:37575"/>
        <dbReference type="ChEBI" id="CHEBI:58937"/>
        <dbReference type="ChEBI" id="CHEBI:456216"/>
        <dbReference type="EC" id="2.7.4.16"/>
    </reaction>
</comment>
<dbReference type="UniPathway" id="UPA00060">
    <property type="reaction ID" value="UER00142"/>
</dbReference>
<dbReference type="GO" id="GO:0009228">
    <property type="term" value="P:thiamine biosynthetic process"/>
    <property type="evidence" value="ECO:0007669"/>
    <property type="project" value="UniProtKB-KW"/>
</dbReference>
<dbReference type="InterPro" id="IPR036676">
    <property type="entry name" value="PurM-like_C_sf"/>
</dbReference>
<evidence type="ECO:0000313" key="5">
    <source>
        <dbReference type="Proteomes" id="UP000014962"/>
    </source>
</evidence>
<dbReference type="SUPFAM" id="SSF56042">
    <property type="entry name" value="PurM C-terminal domain-like"/>
    <property type="match status" value="1"/>
</dbReference>
<dbReference type="SUPFAM" id="SSF55326">
    <property type="entry name" value="PurM N-terminal domain-like"/>
    <property type="match status" value="1"/>
</dbReference>
<feature type="binding site" evidence="2">
    <location>
        <position position="132"/>
    </location>
    <ligand>
        <name>Mg(2+)</name>
        <dbReference type="ChEBI" id="CHEBI:18420"/>
        <label>2</label>
    </ligand>
</feature>
<dbReference type="CDD" id="cd02194">
    <property type="entry name" value="ThiL"/>
    <property type="match status" value="1"/>
</dbReference>
<dbReference type="Gene3D" id="3.90.650.10">
    <property type="entry name" value="PurM-like C-terminal domain"/>
    <property type="match status" value="1"/>
</dbReference>
<evidence type="ECO:0000313" key="4">
    <source>
        <dbReference type="EMBL" id="EPR72488.1"/>
    </source>
</evidence>
<proteinExistence type="inferred from homology"/>
<keyword evidence="2" id="KW-0479">Metal-binding</keyword>
<dbReference type="Gene3D" id="3.30.1330.10">
    <property type="entry name" value="PurM-like, N-terminal domain"/>
    <property type="match status" value="1"/>
</dbReference>
<evidence type="ECO:0000256" key="1">
    <source>
        <dbReference type="ARBA" id="ARBA00022977"/>
    </source>
</evidence>
<dbReference type="AlphaFoldDB" id="S7X8W4"/>
<dbReference type="PATRIC" id="fig|641526.4.peg.2639"/>
<dbReference type="EMBL" id="ATMR01000124">
    <property type="protein sequence ID" value="EPR72488.1"/>
    <property type="molecule type" value="Genomic_DNA"/>
</dbReference>
<protein>
    <recommendedName>
        <fullName evidence="2">Thiamine-monophosphate kinase</fullName>
        <shortName evidence="2">TMP kinase</shortName>
        <shortName evidence="2">Thiamine-phosphate kinase</shortName>
        <ecNumber evidence="2">2.7.4.16</ecNumber>
    </recommendedName>
</protein>
<feature type="domain" description="PurM-like N-terminal" evidence="3">
    <location>
        <begin position="85"/>
        <end position="198"/>
    </location>
</feature>
<feature type="binding site" evidence="2">
    <location>
        <position position="102"/>
    </location>
    <ligand>
        <name>Mg(2+)</name>
        <dbReference type="ChEBI" id="CHEBI:18420"/>
        <label>1</label>
    </ligand>
</feature>
<feature type="binding site" evidence="2">
    <location>
        <position position="162"/>
    </location>
    <ligand>
        <name>ATP</name>
        <dbReference type="ChEBI" id="CHEBI:30616"/>
    </ligand>
</feature>
<dbReference type="STRING" id="641526.ADIWIN_2658"/>
<comment type="pathway">
    <text evidence="2">Cofactor biosynthesis; thiamine diphosphate biosynthesis; thiamine diphosphate from thiamine phosphate: step 1/1.</text>
</comment>
<keyword evidence="2 4" id="KW-0418">Kinase</keyword>
<gene>
    <name evidence="2" type="primary">thiL</name>
    <name evidence="4" type="ORF">ADIWIN_2658</name>
</gene>
<feature type="binding site" evidence="2">
    <location>
        <position position="110"/>
    </location>
    <ligand>
        <name>substrate</name>
    </ligand>
</feature>
<feature type="binding site" evidence="2">
    <location>
        <position position="87"/>
    </location>
    <ligand>
        <name>Mg(2+)</name>
        <dbReference type="ChEBI" id="CHEBI:18420"/>
        <label>4</label>
    </ligand>
</feature>
<dbReference type="NCBIfam" id="TIGR01379">
    <property type="entry name" value="thiL"/>
    <property type="match status" value="1"/>
</dbReference>
<feature type="binding site" evidence="2">
    <location>
        <position position="388"/>
    </location>
    <ligand>
        <name>substrate</name>
    </ligand>
</feature>
<comment type="function">
    <text evidence="2">Catalyzes the ATP-dependent phosphorylation of thiamine-monophosphate (TMP) to form thiamine-pyrophosphate (TPP), the active form of vitamin B1.</text>
</comment>
<dbReference type="InterPro" id="IPR016188">
    <property type="entry name" value="PurM-like_N"/>
</dbReference>
<dbReference type="HAMAP" id="MF_02128">
    <property type="entry name" value="TMP_kinase"/>
    <property type="match status" value="1"/>
</dbReference>
<feature type="binding site" evidence="2">
    <location>
        <position position="286"/>
    </location>
    <ligand>
        <name>Mg(2+)</name>
        <dbReference type="ChEBI" id="CHEBI:18420"/>
        <label>5</label>
    </ligand>
</feature>
<evidence type="ECO:0000259" key="3">
    <source>
        <dbReference type="Pfam" id="PF00586"/>
    </source>
</evidence>
<comment type="miscellaneous">
    <text evidence="2">Reaction mechanism of ThiL seems to utilize a direct, inline transfer of the gamma-phosphate of ATP to TMP rather than a phosphorylated enzyme intermediate.</text>
</comment>
<evidence type="ECO:0000256" key="2">
    <source>
        <dbReference type="HAMAP-Rule" id="MF_02128"/>
    </source>
</evidence>
<sequence>MHQKTQEHVEKYHDFFGFQFLIYIKLVINNSIHATYSKKAQYFCSMIEDKNPQRTPLSELGEFKLIEHLTDHFKVTQKSTVKGIGDDAAVLSFGKKQVVVSTDLLVEGVHFDLSYAPLKHLGYKAIVVNLSDIYAMNAVATQVTVSIAVSNRFPLEALEELYAGITAASKFYNVDVVGGDTTSSTSGLIISVTAIGEVEKGKEVLRSGAKPNDLLVITGDIGGAFMGLQVLEREKEVFKVNPNNQPDLSMYTYIIERQLKPEARKDIVELLKELDVKPTSMIDVSDGISSEIIHLCKQSKVGVDLYEEKIPLDPQVISTCEEFNLDSTTIALNGGEDYELLMTISQEDFPKIKGNPNLTVIGYMTEEDRGMHLVTRADEKIQIIAKGWNALTDQA</sequence>
<keyword evidence="5" id="KW-1185">Reference proteome</keyword>
<feature type="binding site" evidence="2">
    <location>
        <position position="206"/>
    </location>
    <ligand>
        <name>ATP</name>
        <dbReference type="ChEBI" id="CHEBI:30616"/>
    </ligand>
</feature>
<dbReference type="GO" id="GO:0009030">
    <property type="term" value="F:thiamine-phosphate kinase activity"/>
    <property type="evidence" value="ECO:0007669"/>
    <property type="project" value="UniProtKB-UniRule"/>
</dbReference>
<feature type="binding site" evidence="2">
    <location>
        <position position="180"/>
    </location>
    <ligand>
        <name>Mg(2+)</name>
        <dbReference type="ChEBI" id="CHEBI:18420"/>
        <label>1</label>
    </ligand>
</feature>